<protein>
    <submittedName>
        <fullName evidence="1">Uncharacterized protein</fullName>
    </submittedName>
</protein>
<dbReference type="Proteomes" id="UP000663829">
    <property type="component" value="Unassembled WGS sequence"/>
</dbReference>
<dbReference type="EMBL" id="CAJOBC010005925">
    <property type="protein sequence ID" value="CAF3880541.1"/>
    <property type="molecule type" value="Genomic_DNA"/>
</dbReference>
<proteinExistence type="predicted"/>
<sequence length="173" mass="20930">MSNDFLNYRTNTMNINSELMDAVECIHFYDKALLSLDLFKLIQQMFGNMDELRFSIPLNIDSNMLYDKNIKLDTTESLLLLFFHEDYDIKYPVIKRIFQLTPYIKELEISFYLLFQIKYHLHDDRHLYVICQQIRNLIICNYRDSREYSQDLDNPFDAEIQAIFINTKLSFYE</sequence>
<dbReference type="EMBL" id="CAJNOQ010005925">
    <property type="protein sequence ID" value="CAF1116714.1"/>
    <property type="molecule type" value="Genomic_DNA"/>
</dbReference>
<evidence type="ECO:0000313" key="2">
    <source>
        <dbReference type="EMBL" id="CAF3880541.1"/>
    </source>
</evidence>
<keyword evidence="3" id="KW-1185">Reference proteome</keyword>
<reference evidence="1" key="1">
    <citation type="submission" date="2021-02" db="EMBL/GenBank/DDBJ databases">
        <authorList>
            <person name="Nowell W R."/>
        </authorList>
    </citation>
    <scope>NUCLEOTIDE SEQUENCE</scope>
</reference>
<evidence type="ECO:0000313" key="3">
    <source>
        <dbReference type="Proteomes" id="UP000663829"/>
    </source>
</evidence>
<dbReference type="AlphaFoldDB" id="A0A814QAT6"/>
<evidence type="ECO:0000313" key="1">
    <source>
        <dbReference type="EMBL" id="CAF1116714.1"/>
    </source>
</evidence>
<dbReference type="Proteomes" id="UP000681722">
    <property type="component" value="Unassembled WGS sequence"/>
</dbReference>
<accession>A0A814QAT6</accession>
<organism evidence="1 3">
    <name type="scientific">Didymodactylos carnosus</name>
    <dbReference type="NCBI Taxonomy" id="1234261"/>
    <lineage>
        <taxon>Eukaryota</taxon>
        <taxon>Metazoa</taxon>
        <taxon>Spiralia</taxon>
        <taxon>Gnathifera</taxon>
        <taxon>Rotifera</taxon>
        <taxon>Eurotatoria</taxon>
        <taxon>Bdelloidea</taxon>
        <taxon>Philodinida</taxon>
        <taxon>Philodinidae</taxon>
        <taxon>Didymodactylos</taxon>
    </lineage>
</organism>
<comment type="caution">
    <text evidence="1">The sequence shown here is derived from an EMBL/GenBank/DDBJ whole genome shotgun (WGS) entry which is preliminary data.</text>
</comment>
<gene>
    <name evidence="1" type="ORF">GPM918_LOCUS19491</name>
    <name evidence="2" type="ORF">SRO942_LOCUS19488</name>
</gene>
<name>A0A814QAT6_9BILA</name>